<protein>
    <recommendedName>
        <fullName evidence="2">KOW domain-containing protein</fullName>
    </recommendedName>
</protein>
<comment type="caution">
    <text evidence="3">The sequence shown here is derived from an EMBL/GenBank/DDBJ whole genome shotgun (WGS) entry which is preliminary data.</text>
</comment>
<proteinExistence type="predicted"/>
<dbReference type="AlphaFoldDB" id="A0AAD5YHF1"/>
<feature type="domain" description="KOW" evidence="2">
    <location>
        <begin position="324"/>
        <end position="351"/>
    </location>
</feature>
<gene>
    <name evidence="3" type="ORF">NLI96_g2520</name>
</gene>
<reference evidence="3" key="1">
    <citation type="submission" date="2022-07" db="EMBL/GenBank/DDBJ databases">
        <title>Genome Sequence of Physisporinus lineatus.</title>
        <authorList>
            <person name="Buettner E."/>
        </authorList>
    </citation>
    <scope>NUCLEOTIDE SEQUENCE</scope>
    <source>
        <strain evidence="3">VT162</strain>
    </source>
</reference>
<evidence type="ECO:0000313" key="4">
    <source>
        <dbReference type="Proteomes" id="UP001212997"/>
    </source>
</evidence>
<feature type="domain" description="KOW" evidence="2">
    <location>
        <begin position="626"/>
        <end position="653"/>
    </location>
</feature>
<organism evidence="3 4">
    <name type="scientific">Meripilus lineatus</name>
    <dbReference type="NCBI Taxonomy" id="2056292"/>
    <lineage>
        <taxon>Eukaryota</taxon>
        <taxon>Fungi</taxon>
        <taxon>Dikarya</taxon>
        <taxon>Basidiomycota</taxon>
        <taxon>Agaricomycotina</taxon>
        <taxon>Agaricomycetes</taxon>
        <taxon>Polyporales</taxon>
        <taxon>Meripilaceae</taxon>
        <taxon>Meripilus</taxon>
    </lineage>
</organism>
<feature type="region of interest" description="Disordered" evidence="1">
    <location>
        <begin position="12"/>
        <end position="61"/>
    </location>
</feature>
<dbReference type="Proteomes" id="UP001212997">
    <property type="component" value="Unassembled WGS sequence"/>
</dbReference>
<keyword evidence="4" id="KW-1185">Reference proteome</keyword>
<dbReference type="SUPFAM" id="SSF50104">
    <property type="entry name" value="Translation proteins SH3-like domain"/>
    <property type="match status" value="2"/>
</dbReference>
<accession>A0AAD5YHF1</accession>
<feature type="domain" description="KOW" evidence="2">
    <location>
        <begin position="470"/>
        <end position="497"/>
    </location>
</feature>
<evidence type="ECO:0000259" key="2">
    <source>
        <dbReference type="SMART" id="SM00739"/>
    </source>
</evidence>
<dbReference type="InterPro" id="IPR005824">
    <property type="entry name" value="KOW"/>
</dbReference>
<dbReference type="EMBL" id="JANAWD010000057">
    <property type="protein sequence ID" value="KAJ3488896.1"/>
    <property type="molecule type" value="Genomic_DNA"/>
</dbReference>
<evidence type="ECO:0000313" key="3">
    <source>
        <dbReference type="EMBL" id="KAJ3488896.1"/>
    </source>
</evidence>
<dbReference type="SMART" id="SM00739">
    <property type="entry name" value="KOW"/>
    <property type="match status" value="4"/>
</dbReference>
<evidence type="ECO:0000256" key="1">
    <source>
        <dbReference type="SAM" id="MobiDB-lite"/>
    </source>
</evidence>
<dbReference type="Gene3D" id="2.30.30.30">
    <property type="match status" value="2"/>
</dbReference>
<feature type="domain" description="KOW" evidence="2">
    <location>
        <begin position="386"/>
        <end position="413"/>
    </location>
</feature>
<dbReference type="InterPro" id="IPR014722">
    <property type="entry name" value="Rib_uL2_dom2"/>
</dbReference>
<dbReference type="InterPro" id="IPR008991">
    <property type="entry name" value="Translation_prot_SH3-like_sf"/>
</dbReference>
<sequence length="890" mass="99814">MASPDNEILQFLDLEAVVDDGDEEMSADGQEELEDFLDDGEDLEGSSFRGSPSPAAFSTNDHEDTTRILEGLRHRSILREQSTFSPRAILYSVPVNPAREQDTVKVLEGQAATLRRKQKYCSILSVKHFPKFPNQVFVWANGSIQLQNICSLYSWIMHRNIVEVDDAEWLRSLSTLDDSFEFNSPSWVRIELGLYRHDLAMVERSYSNGFLDVLVVPRLRKQHGKKRPTPHLLPHSAAIAIFGAKVIKEDASNPDWFRFRKSLIKHGLQCIYIDQKKVRSGLPNSLAEVSPFVEASAAIHFPKEIQSFIFDTASDIKSVDLLTVFEPGDRVTVAVGSLLGTYGNIREILNETVATVTLHSVDSEGRDVDLDESASHSFSLKDLRRVFRVGDHIRVRCGRESGRSGIITKVDGPAITFADKNLRTSEGSGDIDGSEATVYTCDIDFYAPDKQWHQYRISQQRDSEDLDEVPMMLHQRVEIIDGPLIGSRGYVEGWSKEGITIHLYFKSSFHQPTHPLQTHDYVPTEERVCVPSKFIARCFIPGDVVFKKNLRNARFIVQRGPDDNPDGPSPIFPSHILVLRALYDRKSALWTADGPSEAFCLVHRSELTMEEVAHNPVPNWKLRRNPLKENWVVKVVKGPRKGYRGRVRKIHRDDVEVELEATQTVETFPWNILMRDIQGILIPSIPPPEPGVATTPSKPADPEPDIPIVTPSGDQTPLPPILYPGQSPLPPAWNPYSRTPGDPTSTDYTKLPAEWLLLPTFRHALDNVPMMFSIRESSDYMSGEYEGFTCRTAPLDKRNGLTAGPNEVLAHIGAVRISLISVPVRFLRPLPGFPKSEAVIVGGYFAGLIATVGEKTQLNDLSVAVPGSEHPLLLPPAFLVQIFQQSRRRR</sequence>
<name>A0AAD5YHF1_9APHY</name>
<feature type="region of interest" description="Disordered" evidence="1">
    <location>
        <begin position="684"/>
        <end position="705"/>
    </location>
</feature>
<feature type="compositionally biased region" description="Acidic residues" evidence="1">
    <location>
        <begin position="16"/>
        <end position="44"/>
    </location>
</feature>